<dbReference type="InterPro" id="IPR017853">
    <property type="entry name" value="GH"/>
</dbReference>
<dbReference type="PANTHER" id="PTHR42732">
    <property type="entry name" value="BETA-GALACTOSIDASE"/>
    <property type="match status" value="1"/>
</dbReference>
<dbReference type="InterPro" id="IPR006104">
    <property type="entry name" value="Glyco_hydro_2_N"/>
</dbReference>
<dbReference type="Pfam" id="PF02837">
    <property type="entry name" value="Glyco_hydro_2_N"/>
    <property type="match status" value="1"/>
</dbReference>
<dbReference type="Gene3D" id="3.20.20.80">
    <property type="entry name" value="Glycosidases"/>
    <property type="match status" value="1"/>
</dbReference>
<evidence type="ECO:0000313" key="7">
    <source>
        <dbReference type="EMBL" id="PWJ75158.1"/>
    </source>
</evidence>
<dbReference type="InterPro" id="IPR013783">
    <property type="entry name" value="Ig-like_fold"/>
</dbReference>
<proteinExistence type="inferred from homology"/>
<keyword evidence="3" id="KW-0326">Glycosidase</keyword>
<sequence length="599" mass="70255">MKCYKKDYPRPQFVRENWTNLNGEWKFRFDDENCGEKERWFSGLEESRKIRVPFTYETELSGIGETERHDFLWYERDIEIDREKLKDHRYLLHFEGSDFCTKLWVNGEYAGSHCGGYARFSFDITRLVNDGTNRIVVKAEDSFDMQQPRGKQRWLPQSFGCWYVQTTGIWKTVWSEYVPEVSLSSVKMTPKLEEYALEVEYHADASRQVIEEGLDVEAIISFEGKVINRTKCMLTDRQMSVTLDVFARNVQDMEWGVRTWSPENPDLYDIRFRLSRQGHVVDEVGSYFAMREIRIEGSNILLNGSPLYQRLILDQGYWKESHLTPPDEEALIEDIDKIHALGYNGLRKHQKTEDERFLYWCDVKGMLVWSEMPSAYQFSDDAVEEFTKEWMEIVRQNYNHPCIITWTPFNESWGISKIDTKRTEQHFTEAIYHLTKSVDPYRPVIVNDGWEHTVSDILTLHDYEEDGKIFKQRYMDFKEEILASGLSHNHFKRAFAKGCSYQGQPVIISEFGGIAFENGSLGWGYGNKVGTGEEFIRRFDAITTAVKELPYVCGYCYTQVTDVQQEINGLMDIERNFKIEPEVIREINERKAGCGRACV</sequence>
<reference evidence="7 8" key="1">
    <citation type="submission" date="2018-05" db="EMBL/GenBank/DDBJ databases">
        <authorList>
            <person name="Goeker M."/>
            <person name="Huntemann M."/>
            <person name="Clum A."/>
            <person name="Pillay M."/>
            <person name="Palaniappan K."/>
            <person name="Varghese N."/>
            <person name="Mikhailova N."/>
            <person name="Stamatis D."/>
            <person name="Reddy T."/>
            <person name="Daum C."/>
            <person name="Shapiro N."/>
            <person name="Ivanova N."/>
            <person name="Kyrpides N."/>
            <person name="Woyke T."/>
        </authorList>
    </citation>
    <scope>NUCLEOTIDE SEQUENCE [LARGE SCALE GENOMIC DNA]</scope>
    <source>
        <strain evidence="7 8">DSM 26524</strain>
    </source>
</reference>
<dbReference type="SUPFAM" id="SSF49785">
    <property type="entry name" value="Galactose-binding domain-like"/>
    <property type="match status" value="1"/>
</dbReference>
<comment type="caution">
    <text evidence="7">The sequence shown here is derived from an EMBL/GenBank/DDBJ whole genome shotgun (WGS) entry which is preliminary data.</text>
</comment>
<accession>A0AB73T3I2</accession>
<dbReference type="PANTHER" id="PTHR42732:SF3">
    <property type="entry name" value="HYDROLASE"/>
    <property type="match status" value="1"/>
</dbReference>
<evidence type="ECO:0000256" key="1">
    <source>
        <dbReference type="ARBA" id="ARBA00007401"/>
    </source>
</evidence>
<dbReference type="GO" id="GO:0004553">
    <property type="term" value="F:hydrolase activity, hydrolyzing O-glycosyl compounds"/>
    <property type="evidence" value="ECO:0007669"/>
    <property type="project" value="InterPro"/>
</dbReference>
<dbReference type="InterPro" id="IPR008979">
    <property type="entry name" value="Galactose-bd-like_sf"/>
</dbReference>
<organism evidence="7 8">
    <name type="scientific">Murimonas intestini</name>
    <dbReference type="NCBI Taxonomy" id="1337051"/>
    <lineage>
        <taxon>Bacteria</taxon>
        <taxon>Bacillati</taxon>
        <taxon>Bacillota</taxon>
        <taxon>Clostridia</taxon>
        <taxon>Lachnospirales</taxon>
        <taxon>Lachnospiraceae</taxon>
        <taxon>Murimonas</taxon>
    </lineage>
</organism>
<dbReference type="GO" id="GO:0005975">
    <property type="term" value="P:carbohydrate metabolic process"/>
    <property type="evidence" value="ECO:0007669"/>
    <property type="project" value="InterPro"/>
</dbReference>
<protein>
    <submittedName>
        <fullName evidence="7">Glycosyl hydrolase family 2</fullName>
    </submittedName>
</protein>
<dbReference type="SUPFAM" id="SSF51445">
    <property type="entry name" value="(Trans)glycosidases"/>
    <property type="match status" value="1"/>
</dbReference>
<dbReference type="RefSeq" id="WP_109626990.1">
    <property type="nucleotide sequence ID" value="NZ_JANKBI010000007.1"/>
</dbReference>
<feature type="domain" description="Glycoside hydrolase family 2 catalytic" evidence="5">
    <location>
        <begin position="293"/>
        <end position="513"/>
    </location>
</feature>
<keyword evidence="2 7" id="KW-0378">Hydrolase</keyword>
<dbReference type="Gene3D" id="2.60.40.10">
    <property type="entry name" value="Immunoglobulins"/>
    <property type="match status" value="1"/>
</dbReference>
<evidence type="ECO:0000256" key="2">
    <source>
        <dbReference type="ARBA" id="ARBA00022801"/>
    </source>
</evidence>
<evidence type="ECO:0000259" key="4">
    <source>
        <dbReference type="Pfam" id="PF00703"/>
    </source>
</evidence>
<dbReference type="EMBL" id="QGGY01000007">
    <property type="protein sequence ID" value="PWJ75158.1"/>
    <property type="molecule type" value="Genomic_DNA"/>
</dbReference>
<name>A0AB73T3I2_9FIRM</name>
<gene>
    <name evidence="7" type="ORF">C7383_107165</name>
</gene>
<feature type="domain" description="Glycoside hydrolase family 2 immunoglobulin-like beta-sandwich" evidence="4">
    <location>
        <begin position="183"/>
        <end position="291"/>
    </location>
</feature>
<evidence type="ECO:0000256" key="3">
    <source>
        <dbReference type="ARBA" id="ARBA00023295"/>
    </source>
</evidence>
<dbReference type="Gene3D" id="2.60.120.260">
    <property type="entry name" value="Galactose-binding domain-like"/>
    <property type="match status" value="1"/>
</dbReference>
<evidence type="ECO:0000259" key="6">
    <source>
        <dbReference type="Pfam" id="PF02837"/>
    </source>
</evidence>
<dbReference type="SUPFAM" id="SSF49303">
    <property type="entry name" value="beta-Galactosidase/glucuronidase domain"/>
    <property type="match status" value="1"/>
</dbReference>
<dbReference type="Pfam" id="PF02836">
    <property type="entry name" value="Glyco_hydro_2_C"/>
    <property type="match status" value="1"/>
</dbReference>
<evidence type="ECO:0000259" key="5">
    <source>
        <dbReference type="Pfam" id="PF02836"/>
    </source>
</evidence>
<dbReference type="Proteomes" id="UP000245412">
    <property type="component" value="Unassembled WGS sequence"/>
</dbReference>
<feature type="domain" description="Glycosyl hydrolases family 2 sugar binding" evidence="6">
    <location>
        <begin position="20"/>
        <end position="138"/>
    </location>
</feature>
<dbReference type="InterPro" id="IPR036156">
    <property type="entry name" value="Beta-gal/glucu_dom_sf"/>
</dbReference>
<comment type="similarity">
    <text evidence="1">Belongs to the glycosyl hydrolase 2 family.</text>
</comment>
<dbReference type="InterPro" id="IPR051913">
    <property type="entry name" value="GH2_Domain-Containing"/>
</dbReference>
<evidence type="ECO:0000313" key="8">
    <source>
        <dbReference type="Proteomes" id="UP000245412"/>
    </source>
</evidence>
<dbReference type="InterPro" id="IPR006102">
    <property type="entry name" value="Ig-like_GH2"/>
</dbReference>
<dbReference type="InterPro" id="IPR006103">
    <property type="entry name" value="Glyco_hydro_2_cat"/>
</dbReference>
<dbReference type="Pfam" id="PF00703">
    <property type="entry name" value="Glyco_hydro_2"/>
    <property type="match status" value="1"/>
</dbReference>
<dbReference type="AlphaFoldDB" id="A0AB73T3I2"/>
<keyword evidence="8" id="KW-1185">Reference proteome</keyword>